<feature type="compositionally biased region" description="Basic residues" evidence="1">
    <location>
        <begin position="1"/>
        <end position="11"/>
    </location>
</feature>
<evidence type="ECO:0000313" key="3">
    <source>
        <dbReference type="Proteomes" id="UP001148838"/>
    </source>
</evidence>
<evidence type="ECO:0000313" key="2">
    <source>
        <dbReference type="EMBL" id="KAJ4442229.1"/>
    </source>
</evidence>
<feature type="region of interest" description="Disordered" evidence="1">
    <location>
        <begin position="1"/>
        <end position="20"/>
    </location>
</feature>
<organism evidence="2 3">
    <name type="scientific">Periplaneta americana</name>
    <name type="common">American cockroach</name>
    <name type="synonym">Blatta americana</name>
    <dbReference type="NCBI Taxonomy" id="6978"/>
    <lineage>
        <taxon>Eukaryota</taxon>
        <taxon>Metazoa</taxon>
        <taxon>Ecdysozoa</taxon>
        <taxon>Arthropoda</taxon>
        <taxon>Hexapoda</taxon>
        <taxon>Insecta</taxon>
        <taxon>Pterygota</taxon>
        <taxon>Neoptera</taxon>
        <taxon>Polyneoptera</taxon>
        <taxon>Dictyoptera</taxon>
        <taxon>Blattodea</taxon>
        <taxon>Blattoidea</taxon>
        <taxon>Blattidae</taxon>
        <taxon>Blattinae</taxon>
        <taxon>Periplaneta</taxon>
    </lineage>
</organism>
<sequence>MRTTKRWRGRRGSAAEFPPLSPDLTPPDVYLWGALKDTVYATKPQTLEELRVQIEHACNDIPLATVQLFDGQSGVAFVNPMLIGEPSFLGSADHCAEASALFADTTDTVSRAVASRSKASCLGLALRNARWSSPRGRRNFLMNFGQCMGPVPTQHRDALGELR</sequence>
<dbReference type="Proteomes" id="UP001148838">
    <property type="component" value="Unassembled WGS sequence"/>
</dbReference>
<keyword evidence="3" id="KW-1185">Reference proteome</keyword>
<dbReference type="PANTHER" id="PTHR47326:SF1">
    <property type="entry name" value="HTH PSQ-TYPE DOMAIN-CONTAINING PROTEIN"/>
    <property type="match status" value="1"/>
</dbReference>
<dbReference type="InterPro" id="IPR036397">
    <property type="entry name" value="RNaseH_sf"/>
</dbReference>
<proteinExistence type="predicted"/>
<gene>
    <name evidence="2" type="ORF">ANN_12095</name>
</gene>
<reference evidence="2 3" key="1">
    <citation type="journal article" date="2022" name="Allergy">
        <title>Genome assembly and annotation of Periplaneta americana reveal a comprehensive cockroach allergen profile.</title>
        <authorList>
            <person name="Wang L."/>
            <person name="Xiong Q."/>
            <person name="Saelim N."/>
            <person name="Wang L."/>
            <person name="Nong W."/>
            <person name="Wan A.T."/>
            <person name="Shi M."/>
            <person name="Liu X."/>
            <person name="Cao Q."/>
            <person name="Hui J.H.L."/>
            <person name="Sookrung N."/>
            <person name="Leung T.F."/>
            <person name="Tungtrongchitr A."/>
            <person name="Tsui S.K.W."/>
        </authorList>
    </citation>
    <scope>NUCLEOTIDE SEQUENCE [LARGE SCALE GENOMIC DNA]</scope>
    <source>
        <strain evidence="2">PWHHKU_190912</strain>
    </source>
</reference>
<comment type="caution">
    <text evidence="2">The sequence shown here is derived from an EMBL/GenBank/DDBJ whole genome shotgun (WGS) entry which is preliminary data.</text>
</comment>
<dbReference type="Gene3D" id="3.30.420.10">
    <property type="entry name" value="Ribonuclease H-like superfamily/Ribonuclease H"/>
    <property type="match status" value="1"/>
</dbReference>
<dbReference type="PANTHER" id="PTHR47326">
    <property type="entry name" value="TRANSPOSABLE ELEMENT TC3 TRANSPOSASE-LIKE PROTEIN"/>
    <property type="match status" value="1"/>
</dbReference>
<protein>
    <submittedName>
        <fullName evidence="2">Uncharacterized protein</fullName>
    </submittedName>
</protein>
<dbReference type="EMBL" id="JAJSOF020000015">
    <property type="protein sequence ID" value="KAJ4442229.1"/>
    <property type="molecule type" value="Genomic_DNA"/>
</dbReference>
<accession>A0ABQ8T6W0</accession>
<name>A0ABQ8T6W0_PERAM</name>
<evidence type="ECO:0000256" key="1">
    <source>
        <dbReference type="SAM" id="MobiDB-lite"/>
    </source>
</evidence>